<reference evidence="1 2" key="1">
    <citation type="submission" date="2020-07" db="EMBL/GenBank/DDBJ databases">
        <title>Endozoicomonas sp. nov., isolated from sediment.</title>
        <authorList>
            <person name="Gu T."/>
        </authorList>
    </citation>
    <scope>NUCLEOTIDE SEQUENCE [LARGE SCALE GENOMIC DNA]</scope>
    <source>
        <strain evidence="1 2">SM1973</strain>
    </source>
</reference>
<accession>A0A853HTP9</accession>
<dbReference type="RefSeq" id="WP_180567162.1">
    <property type="nucleotide sequence ID" value="NZ_JACCKB010000003.1"/>
</dbReference>
<dbReference type="Proteomes" id="UP000569732">
    <property type="component" value="Unassembled WGS sequence"/>
</dbReference>
<protein>
    <submittedName>
        <fullName evidence="1">Uncharacterized protein</fullName>
    </submittedName>
</protein>
<name>A0A853HTP9_9GAMM</name>
<evidence type="ECO:0000313" key="2">
    <source>
        <dbReference type="Proteomes" id="UP000569732"/>
    </source>
</evidence>
<comment type="caution">
    <text evidence="1">The sequence shown here is derived from an EMBL/GenBank/DDBJ whole genome shotgun (WGS) entry which is preliminary data.</text>
</comment>
<organism evidence="1 2">
    <name type="scientific">Spartinivicinus marinus</name>
    <dbReference type="NCBI Taxonomy" id="2994442"/>
    <lineage>
        <taxon>Bacteria</taxon>
        <taxon>Pseudomonadati</taxon>
        <taxon>Pseudomonadota</taxon>
        <taxon>Gammaproteobacteria</taxon>
        <taxon>Oceanospirillales</taxon>
        <taxon>Zooshikellaceae</taxon>
        <taxon>Spartinivicinus</taxon>
    </lineage>
</organism>
<gene>
    <name evidence="1" type="ORF">H0A36_03905</name>
</gene>
<sequence>MTKVADMKKDVLKIMKAAYEKASYNKIEDKEIYEKGFLLENHATSVREACEKYNLQVSFRAAGMDTLERISKGNPCKGHTIMDKSIKKKNGLWTYSADEKLLNRYKGLVGYPEKNTAVNGPKLGGIWKLNSKGQEQIPVGDLNKYEETQFFTGDYDMHDLLKENKRILAGTPDESSTINSLLVKMNEGSKTKIKDTEAVRGRWFNSQYAWIRHGAQTSFISYLLDQNSIEEMKEILKKTMLFRNYLCKV</sequence>
<evidence type="ECO:0000313" key="1">
    <source>
        <dbReference type="EMBL" id="NYZ65140.1"/>
    </source>
</evidence>
<proteinExistence type="predicted"/>
<keyword evidence="2" id="KW-1185">Reference proteome</keyword>
<dbReference type="AlphaFoldDB" id="A0A853HTP9"/>
<dbReference type="EMBL" id="JACCKB010000003">
    <property type="protein sequence ID" value="NYZ65140.1"/>
    <property type="molecule type" value="Genomic_DNA"/>
</dbReference>